<evidence type="ECO:0000313" key="2">
    <source>
        <dbReference type="Proteomes" id="UP000256269"/>
    </source>
</evidence>
<proteinExistence type="predicted"/>
<gene>
    <name evidence="1" type="ORF">BCF44_13824</name>
</gene>
<dbReference type="EMBL" id="QUNO01000038">
    <property type="protein sequence ID" value="REH18037.1"/>
    <property type="molecule type" value="Genomic_DNA"/>
</dbReference>
<evidence type="ECO:0000313" key="1">
    <source>
        <dbReference type="EMBL" id="REH18037.1"/>
    </source>
</evidence>
<keyword evidence="2" id="KW-1185">Reference proteome</keyword>
<protein>
    <submittedName>
        <fullName evidence="1">Uncharacterized protein</fullName>
    </submittedName>
</protein>
<name>A0A3E0G732_9PSEU</name>
<reference evidence="1 2" key="1">
    <citation type="submission" date="2018-08" db="EMBL/GenBank/DDBJ databases">
        <title>Genomic Encyclopedia of Archaeal and Bacterial Type Strains, Phase II (KMG-II): from individual species to whole genera.</title>
        <authorList>
            <person name="Goeker M."/>
        </authorList>
    </citation>
    <scope>NUCLEOTIDE SEQUENCE [LARGE SCALE GENOMIC DNA]</scope>
    <source>
        <strain evidence="1 2">DSM 45791</strain>
    </source>
</reference>
<accession>A0A3E0G732</accession>
<dbReference type="RefSeq" id="WP_116182246.1">
    <property type="nucleotide sequence ID" value="NZ_CP144378.1"/>
</dbReference>
<comment type="caution">
    <text evidence="1">The sequence shown here is derived from an EMBL/GenBank/DDBJ whole genome shotgun (WGS) entry which is preliminary data.</text>
</comment>
<sequence length="77" mass="8798">MIAVLTTGQFGTQIDLYDVPEIDDLNDEAPHWDTLTVDEVLDQPAIVDLLADHHWRLYSGWAWNEEFGTCCVVYQTS</sequence>
<dbReference type="AlphaFoldDB" id="A0A3E0G732"/>
<dbReference type="Proteomes" id="UP000256269">
    <property type="component" value="Unassembled WGS sequence"/>
</dbReference>
<organism evidence="1 2">
    <name type="scientific">Kutzneria buriramensis</name>
    <dbReference type="NCBI Taxonomy" id="1045776"/>
    <lineage>
        <taxon>Bacteria</taxon>
        <taxon>Bacillati</taxon>
        <taxon>Actinomycetota</taxon>
        <taxon>Actinomycetes</taxon>
        <taxon>Pseudonocardiales</taxon>
        <taxon>Pseudonocardiaceae</taxon>
        <taxon>Kutzneria</taxon>
    </lineage>
</organism>